<dbReference type="AlphaFoldDB" id="A0A1W4XF09"/>
<gene>
    <name evidence="3" type="primary">LOC108741156</name>
</gene>
<dbReference type="RefSeq" id="XP_018331347.1">
    <property type="nucleotide sequence ID" value="XM_018475845.1"/>
</dbReference>
<dbReference type="PANTHER" id="PTHR21860">
    <property type="entry name" value="TRANSCRIPTION INITIATION FACTOR IIIC TFIIIC , POLYPEPTIDE 6-RELATED"/>
    <property type="match status" value="1"/>
</dbReference>
<proteinExistence type="predicted"/>
<evidence type="ECO:0000259" key="1">
    <source>
        <dbReference type="Pfam" id="PF10419"/>
    </source>
</evidence>
<feature type="domain" description="Transcription factor TFIIIC triple barrel" evidence="1">
    <location>
        <begin position="4"/>
        <end position="99"/>
    </location>
</feature>
<dbReference type="GO" id="GO:0000127">
    <property type="term" value="C:transcription factor TFIIIC complex"/>
    <property type="evidence" value="ECO:0007669"/>
    <property type="project" value="TreeGrafter"/>
</dbReference>
<evidence type="ECO:0000313" key="3">
    <source>
        <dbReference type="RefSeq" id="XP_018331347.1"/>
    </source>
</evidence>
<dbReference type="PANTHER" id="PTHR21860:SF2">
    <property type="entry name" value="GENERAL TRANSCRIPTION FACTOR 3C POLYPEPTIDE 6"/>
    <property type="match status" value="1"/>
</dbReference>
<dbReference type="KEGG" id="apln:108741156"/>
<protein>
    <submittedName>
        <fullName evidence="3">Uncharacterized protein LOC108741156</fullName>
    </submittedName>
</protein>
<dbReference type="Proteomes" id="UP000192223">
    <property type="component" value="Unplaced"/>
</dbReference>
<sequence>MEYEEKEIYLFLDFKGVLPPTTFKRNKMFFKMINLDSDTPLVQLDDVLYKGKYSDTIGTNVFFEEVEEDGREALDKPTPIRLKHLLNQTKLLEMERVKLPDNMLPTDENNCVKVKFDCDYKLVLDKISNGSFRIEDYVVENVHSESEDEESATVENKIISIHSNDDTPKQINLASQANEITRSPAQNKPTEASNATITDSSVVKHKEIEQIYIKEEESSYNQSLNALRRAAQEPLHIQQKHEMIQISPDLKFNVNLLPYAAIDLLLQNMSLEEITLKTNMDSFYGFFDSKSIIKHGALKPFHKISEINELLNINNFENLGIIGKLCVLMQYLRAEEQHLKEMPKEELLKVDSFGYTLLQRHELLKLFATKTVHVISKKIKTHYLRKM</sequence>
<dbReference type="OrthoDB" id="1877767at2759"/>
<dbReference type="GO" id="GO:0006383">
    <property type="term" value="P:transcription by RNA polymerase III"/>
    <property type="evidence" value="ECO:0007669"/>
    <property type="project" value="InterPro"/>
</dbReference>
<evidence type="ECO:0000313" key="2">
    <source>
        <dbReference type="Proteomes" id="UP000192223"/>
    </source>
</evidence>
<dbReference type="InterPro" id="IPR019481">
    <property type="entry name" value="TFIIIC_triple_barrel"/>
</dbReference>
<dbReference type="Pfam" id="PF10419">
    <property type="entry name" value="TFIIIC_sub6"/>
    <property type="match status" value="1"/>
</dbReference>
<dbReference type="InterPro" id="IPR042771">
    <property type="entry name" value="GTF3C6-like"/>
</dbReference>
<dbReference type="STRING" id="224129.A0A1W4XF09"/>
<dbReference type="Gene3D" id="2.60.40.4370">
    <property type="match status" value="1"/>
</dbReference>
<reference evidence="3" key="1">
    <citation type="submission" date="2025-08" db="UniProtKB">
        <authorList>
            <consortium name="RefSeq"/>
        </authorList>
    </citation>
    <scope>IDENTIFICATION</scope>
    <source>
        <tissue evidence="3">Entire body</tissue>
    </source>
</reference>
<keyword evidence="2" id="KW-1185">Reference proteome</keyword>
<dbReference type="GeneID" id="108741156"/>
<accession>A0A1W4XF09</accession>
<organism evidence="2 3">
    <name type="scientific">Agrilus planipennis</name>
    <name type="common">Emerald ash borer</name>
    <name type="synonym">Agrilus marcopoli</name>
    <dbReference type="NCBI Taxonomy" id="224129"/>
    <lineage>
        <taxon>Eukaryota</taxon>
        <taxon>Metazoa</taxon>
        <taxon>Ecdysozoa</taxon>
        <taxon>Arthropoda</taxon>
        <taxon>Hexapoda</taxon>
        <taxon>Insecta</taxon>
        <taxon>Pterygota</taxon>
        <taxon>Neoptera</taxon>
        <taxon>Endopterygota</taxon>
        <taxon>Coleoptera</taxon>
        <taxon>Polyphaga</taxon>
        <taxon>Elateriformia</taxon>
        <taxon>Buprestoidea</taxon>
        <taxon>Buprestidae</taxon>
        <taxon>Agrilinae</taxon>
        <taxon>Agrilus</taxon>
    </lineage>
</organism>
<dbReference type="InParanoid" id="A0A1W4XF09"/>
<name>A0A1W4XF09_AGRPL</name>